<proteinExistence type="predicted"/>
<dbReference type="EMBL" id="CAUYUJ010000626">
    <property type="protein sequence ID" value="CAK0791672.1"/>
    <property type="molecule type" value="Genomic_DNA"/>
</dbReference>
<comment type="caution">
    <text evidence="2">The sequence shown here is derived from an EMBL/GenBank/DDBJ whole genome shotgun (WGS) entry which is preliminary data.</text>
</comment>
<evidence type="ECO:0000256" key="1">
    <source>
        <dbReference type="SAM" id="Coils"/>
    </source>
</evidence>
<evidence type="ECO:0000313" key="2">
    <source>
        <dbReference type="EMBL" id="CAK0791672.1"/>
    </source>
</evidence>
<feature type="coiled-coil region" evidence="1">
    <location>
        <begin position="186"/>
        <end position="237"/>
    </location>
</feature>
<keyword evidence="1" id="KW-0175">Coiled coil</keyword>
<name>A0ABN9PK50_9DINO</name>
<keyword evidence="3" id="KW-1185">Reference proteome</keyword>
<evidence type="ECO:0000313" key="3">
    <source>
        <dbReference type="Proteomes" id="UP001189429"/>
    </source>
</evidence>
<accession>A0ABN9PK50</accession>
<sequence>MVSTQAAVLAGSPAAGAAFGAISAAIEMGVSTKCLTSLVAAAVRGAVQGAAATAAAEDKIDPLDEVQAVVNLVGDIAGVERTVKDAKEVLSSLGAPGRAVAGRLGRASRYRNATAHPACAGLAAAAGQVIASAGPQLKQGLMKKNSSIESSTDVPESEDGALVGSVAADIEVKPLKELSKGTAETAQQLQQQFTDLQLKMEEASKLLGVYRVQSEDSNNLQTDAKEAEKVIETLTEYELCLVDSAMQNALEIGLECTDELRSQFVDRVLQERSSSAT</sequence>
<protein>
    <submittedName>
        <fullName evidence="2">Uncharacterized protein</fullName>
    </submittedName>
</protein>
<organism evidence="2 3">
    <name type="scientific">Prorocentrum cordatum</name>
    <dbReference type="NCBI Taxonomy" id="2364126"/>
    <lineage>
        <taxon>Eukaryota</taxon>
        <taxon>Sar</taxon>
        <taxon>Alveolata</taxon>
        <taxon>Dinophyceae</taxon>
        <taxon>Prorocentrales</taxon>
        <taxon>Prorocentraceae</taxon>
        <taxon>Prorocentrum</taxon>
    </lineage>
</organism>
<dbReference type="Proteomes" id="UP001189429">
    <property type="component" value="Unassembled WGS sequence"/>
</dbReference>
<reference evidence="2" key="1">
    <citation type="submission" date="2023-10" db="EMBL/GenBank/DDBJ databases">
        <authorList>
            <person name="Chen Y."/>
            <person name="Shah S."/>
            <person name="Dougan E. K."/>
            <person name="Thang M."/>
            <person name="Chan C."/>
        </authorList>
    </citation>
    <scope>NUCLEOTIDE SEQUENCE [LARGE SCALE GENOMIC DNA]</scope>
</reference>
<gene>
    <name evidence="2" type="ORF">PCOR1329_LOCUS2486</name>
</gene>